<gene>
    <name evidence="2" type="ORF">F4561_005436</name>
</gene>
<evidence type="ECO:0000313" key="3">
    <source>
        <dbReference type="Proteomes" id="UP000523007"/>
    </source>
</evidence>
<dbReference type="Proteomes" id="UP000523007">
    <property type="component" value="Unassembled WGS sequence"/>
</dbReference>
<reference evidence="2 3" key="1">
    <citation type="submission" date="2020-08" db="EMBL/GenBank/DDBJ databases">
        <title>Sequencing the genomes of 1000 actinobacteria strains.</title>
        <authorList>
            <person name="Klenk H.-P."/>
        </authorList>
    </citation>
    <scope>NUCLEOTIDE SEQUENCE [LARGE SCALE GENOMIC DNA]</scope>
    <source>
        <strain evidence="2 3">DSM 102030</strain>
    </source>
</reference>
<dbReference type="Gene3D" id="3.30.420.10">
    <property type="entry name" value="Ribonuclease H-like superfamily/Ribonuclease H"/>
    <property type="match status" value="1"/>
</dbReference>
<evidence type="ECO:0000313" key="2">
    <source>
        <dbReference type="EMBL" id="MBB4934616.1"/>
    </source>
</evidence>
<dbReference type="PROSITE" id="PS50994">
    <property type="entry name" value="INTEGRASE"/>
    <property type="match status" value="1"/>
</dbReference>
<dbReference type="InterPro" id="IPR012337">
    <property type="entry name" value="RNaseH-like_sf"/>
</dbReference>
<protein>
    <submittedName>
        <fullName evidence="2">Transposase InsO family protein</fullName>
    </submittedName>
</protein>
<dbReference type="InterPro" id="IPR001584">
    <property type="entry name" value="Integrase_cat-core"/>
</dbReference>
<dbReference type="PANTHER" id="PTHR46889:SF4">
    <property type="entry name" value="TRANSPOSASE INSO FOR INSERTION SEQUENCE ELEMENT IS911B-RELATED"/>
    <property type="match status" value="1"/>
</dbReference>
<comment type="caution">
    <text evidence="2">The sequence shown here is derived from an EMBL/GenBank/DDBJ whole genome shotgun (WGS) entry which is preliminary data.</text>
</comment>
<name>A0A7W7RNA4_9ACTN</name>
<dbReference type="SUPFAM" id="SSF53098">
    <property type="entry name" value="Ribonuclease H-like"/>
    <property type="match status" value="1"/>
</dbReference>
<proteinExistence type="predicted"/>
<keyword evidence="3" id="KW-1185">Reference proteome</keyword>
<dbReference type="Pfam" id="PF13333">
    <property type="entry name" value="rve_2"/>
    <property type="match status" value="1"/>
</dbReference>
<dbReference type="InterPro" id="IPR036397">
    <property type="entry name" value="RNaseH_sf"/>
</dbReference>
<dbReference type="EMBL" id="JACHJT010000001">
    <property type="protein sequence ID" value="MBB4934616.1"/>
    <property type="molecule type" value="Genomic_DNA"/>
</dbReference>
<evidence type="ECO:0000259" key="1">
    <source>
        <dbReference type="PROSITE" id="PS50994"/>
    </source>
</evidence>
<dbReference type="Pfam" id="PF00665">
    <property type="entry name" value="rve"/>
    <property type="match status" value="1"/>
</dbReference>
<dbReference type="PANTHER" id="PTHR46889">
    <property type="entry name" value="TRANSPOSASE INSF FOR INSERTION SEQUENCE IS3B-RELATED"/>
    <property type="match status" value="1"/>
</dbReference>
<feature type="domain" description="Integrase catalytic" evidence="1">
    <location>
        <begin position="1"/>
        <end position="124"/>
    </location>
</feature>
<dbReference type="GO" id="GO:0015074">
    <property type="term" value="P:DNA integration"/>
    <property type="evidence" value="ECO:0007669"/>
    <property type="project" value="InterPro"/>
</dbReference>
<sequence>MASHMRTDLVCDALAMVVTARRPRAGLIYHSDKGSQYTSLAFGQRCERVGIRPYTGRSGSCFDNAVTESFFASLETELIDRTRFSIRAQAQQAVFSYVEGFCNPHRRHSANGQLSPIDYERRRTTTLAPTPQPRPLNSEAA</sequence>
<organism evidence="2 3">
    <name type="scientific">Lipingzhangella halophila</name>
    <dbReference type="NCBI Taxonomy" id="1783352"/>
    <lineage>
        <taxon>Bacteria</taxon>
        <taxon>Bacillati</taxon>
        <taxon>Actinomycetota</taxon>
        <taxon>Actinomycetes</taxon>
        <taxon>Streptosporangiales</taxon>
        <taxon>Nocardiopsidaceae</taxon>
        <taxon>Lipingzhangella</taxon>
    </lineage>
</organism>
<dbReference type="AlphaFoldDB" id="A0A7W7RNA4"/>
<dbReference type="GO" id="GO:0003676">
    <property type="term" value="F:nucleic acid binding"/>
    <property type="evidence" value="ECO:0007669"/>
    <property type="project" value="InterPro"/>
</dbReference>
<accession>A0A7W7RNA4</accession>
<dbReference type="InterPro" id="IPR050900">
    <property type="entry name" value="Transposase_IS3/IS150/IS904"/>
</dbReference>